<name>A0A1M6G0Z4_9FIRM</name>
<dbReference type="AlphaFoldDB" id="A0A1M6G0Z4"/>
<dbReference type="RefSeq" id="WP_073049069.1">
    <property type="nucleotide sequence ID" value="NZ_FQZL01000009.1"/>
</dbReference>
<dbReference type="Proteomes" id="UP000184052">
    <property type="component" value="Unassembled WGS sequence"/>
</dbReference>
<dbReference type="OrthoDB" id="48873at2"/>
<organism evidence="1 2">
    <name type="scientific">Dethiosulfatibacter aminovorans DSM 17477</name>
    <dbReference type="NCBI Taxonomy" id="1121476"/>
    <lineage>
        <taxon>Bacteria</taxon>
        <taxon>Bacillati</taxon>
        <taxon>Bacillota</taxon>
        <taxon>Tissierellia</taxon>
        <taxon>Dethiosulfatibacter</taxon>
    </lineage>
</organism>
<dbReference type="STRING" id="1121476.SAMN02745751_01614"/>
<sequence>MTNLERLKIELSNKTYFTDDIYTMYLSENDLIATETYSKATDQRGLLYTVIDILEALSNDIDMFRKVETEFLTTDSAYKYLEKRINDINKRILALPTNETDSLFSQMYFN</sequence>
<keyword evidence="2" id="KW-1185">Reference proteome</keyword>
<gene>
    <name evidence="1" type="ORF">SAMN02745751_01614</name>
</gene>
<evidence type="ECO:0000313" key="1">
    <source>
        <dbReference type="EMBL" id="SHJ03522.1"/>
    </source>
</evidence>
<proteinExistence type="predicted"/>
<protein>
    <submittedName>
        <fullName evidence="1">Uncharacterized protein</fullName>
    </submittedName>
</protein>
<accession>A0A1M6G0Z4</accession>
<dbReference type="EMBL" id="FQZL01000009">
    <property type="protein sequence ID" value="SHJ03522.1"/>
    <property type="molecule type" value="Genomic_DNA"/>
</dbReference>
<evidence type="ECO:0000313" key="2">
    <source>
        <dbReference type="Proteomes" id="UP000184052"/>
    </source>
</evidence>
<reference evidence="1 2" key="1">
    <citation type="submission" date="2016-11" db="EMBL/GenBank/DDBJ databases">
        <authorList>
            <person name="Jaros S."/>
            <person name="Januszkiewicz K."/>
            <person name="Wedrychowicz H."/>
        </authorList>
    </citation>
    <scope>NUCLEOTIDE SEQUENCE [LARGE SCALE GENOMIC DNA]</scope>
    <source>
        <strain evidence="1 2">DSM 17477</strain>
    </source>
</reference>